<proteinExistence type="predicted"/>
<accession>A0A0H5Q8D0</accession>
<name>A0A0H5Q8D0_9ZZZZ</name>
<keyword evidence="1" id="KW-0614">Plasmid</keyword>
<reference evidence="1" key="2">
    <citation type="submission" date="2015-07" db="EMBL/GenBank/DDBJ databases">
        <title>Plasmids, circular viruses and viroids from rat gut.</title>
        <authorList>
            <person name="Jorgensen T.J."/>
            <person name="Hansen M.A."/>
            <person name="Xu Z."/>
            <person name="Tabak M.A."/>
            <person name="Sorensen S.J."/>
            <person name="Hansen L.H."/>
        </authorList>
    </citation>
    <scope>NUCLEOTIDE SEQUENCE</scope>
    <source>
        <plasmid evidence="1">pRGFK1679</plasmid>
    </source>
</reference>
<protein>
    <submittedName>
        <fullName evidence="1">Uncharacterized protein</fullName>
    </submittedName>
</protein>
<organism evidence="1">
    <name type="scientific">uncultured prokaryote</name>
    <dbReference type="NCBI Taxonomy" id="198431"/>
    <lineage>
        <taxon>unclassified sequences</taxon>
        <taxon>environmental samples</taxon>
    </lineage>
</organism>
<dbReference type="EMBL" id="LN854182">
    <property type="protein sequence ID" value="CRY97660.1"/>
    <property type="molecule type" value="Genomic_DNA"/>
</dbReference>
<geneLocation type="plasmid" evidence="1">
    <name>pRGFK1679</name>
</geneLocation>
<reference evidence="1" key="1">
    <citation type="submission" date="2015-06" db="EMBL/GenBank/DDBJ databases">
        <authorList>
            <person name="Joergensen T."/>
        </authorList>
    </citation>
    <scope>NUCLEOTIDE SEQUENCE</scope>
    <source>
        <plasmid evidence="1">pRGFK1679</plasmid>
    </source>
</reference>
<sequence length="89" mass="10520">MSPEIIRTDDNRWVVVLNKKMISDHYDFDTLFDLVSVMCAGTFSYYPYPEFRADLLSWIDEMDHKSEYAIVMNSEEISMHKVATKGRFK</sequence>
<dbReference type="AlphaFoldDB" id="A0A0H5Q8D0"/>
<evidence type="ECO:0000313" key="1">
    <source>
        <dbReference type="EMBL" id="CRY97660.1"/>
    </source>
</evidence>